<sequence>MCLFFSILDENFGFRKRAAKPAFPKASLLFYNLSGKNLQKALLLPVLSFAILKLTNHCTILSYWTWLEASLPPGPAFLPAFPF</sequence>
<proteinExistence type="predicted"/>
<dbReference type="Proteomes" id="UP000003490">
    <property type="component" value="Unassembled WGS sequence"/>
</dbReference>
<dbReference type="EMBL" id="ABCB02000016">
    <property type="protein sequence ID" value="EDO62320.1"/>
    <property type="molecule type" value="Genomic_DNA"/>
</dbReference>
<evidence type="ECO:0000313" key="2">
    <source>
        <dbReference type="EMBL" id="PEQ24913.1"/>
    </source>
</evidence>
<dbReference type="AlphaFoldDB" id="A7VRJ9"/>
<organism evidence="1 3">
    <name type="scientific">[Clostridium] leptum DSM 753</name>
    <dbReference type="NCBI Taxonomy" id="428125"/>
    <lineage>
        <taxon>Bacteria</taxon>
        <taxon>Bacillati</taxon>
        <taxon>Bacillota</taxon>
        <taxon>Clostridia</taxon>
        <taxon>Eubacteriales</taxon>
        <taxon>Oscillospiraceae</taxon>
        <taxon>Oscillospiraceae incertae sedis</taxon>
    </lineage>
</organism>
<dbReference type="Proteomes" id="UP000220611">
    <property type="component" value="Unassembled WGS sequence"/>
</dbReference>
<comment type="caution">
    <text evidence="1">The sequence shown here is derived from an EMBL/GenBank/DDBJ whole genome shotgun (WGS) entry which is preliminary data.</text>
</comment>
<protein>
    <submittedName>
        <fullName evidence="1">Uncharacterized protein</fullName>
    </submittedName>
</protein>
<dbReference type="EMBL" id="NOXF01000003">
    <property type="protein sequence ID" value="PEQ24913.1"/>
    <property type="molecule type" value="Genomic_DNA"/>
</dbReference>
<keyword evidence="4" id="KW-1185">Reference proteome</keyword>
<accession>A7VRJ9</accession>
<reference evidence="2 4" key="3">
    <citation type="submission" date="2017-07" db="EMBL/GenBank/DDBJ databases">
        <title>Prevalence of linear plasmids in Cutibacterium (Propionibacterium) acnes isolates obtained from prostatic tissue.</title>
        <authorList>
            <person name="Davidsson S."/>
            <person name="Carlsson J."/>
            <person name="Molling P."/>
            <person name="Andren O."/>
            <person name="Andersson S.-O."/>
            <person name="Brzuszkiewicz E."/>
            <person name="Poehlein A."/>
            <person name="Al-Zeer M."/>
            <person name="Brinkmann V."/>
            <person name="Scavenius C."/>
            <person name="Nazipi S."/>
            <person name="Soderquist B."/>
            <person name="Bruggemann H."/>
        </authorList>
    </citation>
    <scope>NUCLEOTIDE SEQUENCE [LARGE SCALE GENOMIC DNA]</scope>
    <source>
        <strain evidence="2 4">DSM 753</strain>
    </source>
</reference>
<evidence type="ECO:0000313" key="4">
    <source>
        <dbReference type="Proteomes" id="UP000220611"/>
    </source>
</evidence>
<reference evidence="1 3" key="1">
    <citation type="submission" date="2007-08" db="EMBL/GenBank/DDBJ databases">
        <title>Draft genome sequence of Clostridium leptum (DSM 753).</title>
        <authorList>
            <person name="Sudarsanam P."/>
            <person name="Ley R."/>
            <person name="Guruge J."/>
            <person name="Turnbaugh P.J."/>
            <person name="Mahowald M."/>
            <person name="Liep D."/>
            <person name="Gordon J."/>
        </authorList>
    </citation>
    <scope>NUCLEOTIDE SEQUENCE [LARGE SCALE GENOMIC DNA]</scope>
    <source>
        <strain evidence="1 3">DSM 753</strain>
    </source>
</reference>
<dbReference type="HOGENOM" id="CLU_2536688_0_0_9"/>
<evidence type="ECO:0000313" key="3">
    <source>
        <dbReference type="Proteomes" id="UP000003490"/>
    </source>
</evidence>
<reference evidence="1 3" key="2">
    <citation type="submission" date="2007-08" db="EMBL/GenBank/DDBJ databases">
        <authorList>
            <person name="Fulton L."/>
            <person name="Clifton S."/>
            <person name="Fulton B."/>
            <person name="Xu J."/>
            <person name="Minx P."/>
            <person name="Pepin K.H."/>
            <person name="Johnson M."/>
            <person name="Thiruvilangam P."/>
            <person name="Bhonagiri V."/>
            <person name="Nash W.E."/>
            <person name="Wang C."/>
            <person name="Mardis E.R."/>
            <person name="Wilson R.K."/>
        </authorList>
    </citation>
    <scope>NUCLEOTIDE SEQUENCE [LARGE SCALE GENOMIC DNA]</scope>
    <source>
        <strain evidence="1 3">DSM 753</strain>
    </source>
</reference>
<gene>
    <name evidence="2" type="ORF">CH238_05575</name>
    <name evidence="1" type="ORF">CLOLEP_01182</name>
</gene>
<name>A7VRJ9_9FIRM</name>
<evidence type="ECO:0000313" key="1">
    <source>
        <dbReference type="EMBL" id="EDO62320.1"/>
    </source>
</evidence>